<feature type="region of interest" description="Disordered" evidence="1">
    <location>
        <begin position="56"/>
        <end position="78"/>
    </location>
</feature>
<protein>
    <submittedName>
        <fullName evidence="2">Uncharacterized protein</fullName>
    </submittedName>
</protein>
<evidence type="ECO:0000256" key="1">
    <source>
        <dbReference type="SAM" id="MobiDB-lite"/>
    </source>
</evidence>
<proteinExistence type="predicted"/>
<dbReference type="Proteomes" id="UP001055105">
    <property type="component" value="Unassembled WGS sequence"/>
</dbReference>
<dbReference type="EMBL" id="BQOL01000001">
    <property type="protein sequence ID" value="GKI18400.1"/>
    <property type="molecule type" value="Genomic_DNA"/>
</dbReference>
<feature type="region of interest" description="Disordered" evidence="1">
    <location>
        <begin position="17"/>
        <end position="44"/>
    </location>
</feature>
<organism evidence="2 3">
    <name type="scientific">Alistipes finegoldii</name>
    <dbReference type="NCBI Taxonomy" id="214856"/>
    <lineage>
        <taxon>Bacteria</taxon>
        <taxon>Pseudomonadati</taxon>
        <taxon>Bacteroidota</taxon>
        <taxon>Bacteroidia</taxon>
        <taxon>Bacteroidales</taxon>
        <taxon>Rikenellaceae</taxon>
        <taxon>Alistipes</taxon>
    </lineage>
</organism>
<reference evidence="2" key="1">
    <citation type="submission" date="2022-01" db="EMBL/GenBank/DDBJ databases">
        <title>Novel bile acid biosynthetic pathways are enriched in the microbiome of centenarians.</title>
        <authorList>
            <person name="Sato Y."/>
            <person name="Atarashi K."/>
            <person name="Plichta R.D."/>
            <person name="Arai Y."/>
            <person name="Sasajima S."/>
            <person name="Kearney M.S."/>
            <person name="Suda W."/>
            <person name="Takeshita K."/>
            <person name="Sasaki T."/>
            <person name="Okamoto S."/>
            <person name="Skelly N.A."/>
            <person name="Okamura Y."/>
            <person name="Vlamakis H."/>
            <person name="Li Y."/>
            <person name="Tanoue T."/>
            <person name="Takei H."/>
            <person name="Nittono H."/>
            <person name="Narushima S."/>
            <person name="Irie J."/>
            <person name="Itoh H."/>
            <person name="Moriya K."/>
            <person name="Sugiura Y."/>
            <person name="Suematsu M."/>
            <person name="Moritoki N."/>
            <person name="Shibata S."/>
            <person name="Littman R.D."/>
            <person name="Fischbach A.M."/>
            <person name="Uwamino Y."/>
            <person name="Inoue T."/>
            <person name="Honda A."/>
            <person name="Hattori M."/>
            <person name="Murai T."/>
            <person name="Xavier J.R."/>
            <person name="Hirose N."/>
            <person name="Honda K."/>
        </authorList>
    </citation>
    <scope>NUCLEOTIDE SEQUENCE</scope>
    <source>
        <strain evidence="2">CE91-St16</strain>
    </source>
</reference>
<evidence type="ECO:0000313" key="2">
    <source>
        <dbReference type="EMBL" id="GKI18400.1"/>
    </source>
</evidence>
<evidence type="ECO:0000313" key="3">
    <source>
        <dbReference type="Proteomes" id="UP001055105"/>
    </source>
</evidence>
<accession>A0AA37NZG3</accession>
<comment type="caution">
    <text evidence="2">The sequence shown here is derived from an EMBL/GenBank/DDBJ whole genome shotgun (WGS) entry which is preliminary data.</text>
</comment>
<name>A0AA37NZG3_9BACT</name>
<gene>
    <name evidence="2" type="ORF">CE91St16_13080</name>
</gene>
<dbReference type="AlphaFoldDB" id="A0AA37NZG3"/>
<sequence length="78" mass="8331">MKRLLLFLILLLGHAARSKGQTSGPPQDGMRHAAETTSETNETHRCGGIQAAAIRPSKHTAAVPAAATRPKTAYANRR</sequence>
<dbReference type="RefSeq" id="WP_244076319.1">
    <property type="nucleotide sequence ID" value="NZ_AP025581.1"/>
</dbReference>